<keyword evidence="3" id="KW-1185">Reference proteome</keyword>
<dbReference type="EMBL" id="JAATEL010000004">
    <property type="protein sequence ID" value="NJP13869.1"/>
    <property type="molecule type" value="Genomic_DNA"/>
</dbReference>
<evidence type="ECO:0000313" key="2">
    <source>
        <dbReference type="EMBL" id="NJP13869.1"/>
    </source>
</evidence>
<organism evidence="2 3">
    <name type="scientific">Streptomyces thermoviolaceus subsp. thermoviolaceus</name>
    <dbReference type="NCBI Taxonomy" id="66860"/>
    <lineage>
        <taxon>Bacteria</taxon>
        <taxon>Bacillati</taxon>
        <taxon>Actinomycetota</taxon>
        <taxon>Actinomycetes</taxon>
        <taxon>Kitasatosporales</taxon>
        <taxon>Streptomycetaceae</taxon>
        <taxon>Streptomyces</taxon>
    </lineage>
</organism>
<comment type="caution">
    <text evidence="2">The sequence shown here is derived from an EMBL/GenBank/DDBJ whole genome shotgun (WGS) entry which is preliminary data.</text>
</comment>
<dbReference type="Proteomes" id="UP000635996">
    <property type="component" value="Unassembled WGS sequence"/>
</dbReference>
<dbReference type="RefSeq" id="WP_168131116.1">
    <property type="nucleotide sequence ID" value="NZ_JAATEL010000004.1"/>
</dbReference>
<gene>
    <name evidence="2" type="ORF">HCJ95_06065</name>
</gene>
<reference evidence="2 3" key="1">
    <citation type="submission" date="2020-03" db="EMBL/GenBank/DDBJ databases">
        <title>WGS of actinomycetes isolated from Thailand.</title>
        <authorList>
            <person name="Thawai C."/>
        </authorList>
    </citation>
    <scope>NUCLEOTIDE SEQUENCE [LARGE SCALE GENOMIC DNA]</scope>
    <source>
        <strain evidence="2 3">NBRC 13905</strain>
    </source>
</reference>
<accession>A0ABX0YN83</accession>
<dbReference type="SUPFAM" id="SSF53474">
    <property type="entry name" value="alpha/beta-Hydrolases"/>
    <property type="match status" value="1"/>
</dbReference>
<evidence type="ECO:0000313" key="3">
    <source>
        <dbReference type="Proteomes" id="UP000635996"/>
    </source>
</evidence>
<dbReference type="InterPro" id="IPR029058">
    <property type="entry name" value="AB_hydrolase_fold"/>
</dbReference>
<dbReference type="Gene3D" id="3.40.50.1820">
    <property type="entry name" value="alpha/beta hydrolase"/>
    <property type="match status" value="1"/>
</dbReference>
<evidence type="ECO:0000256" key="1">
    <source>
        <dbReference type="SAM" id="MobiDB-lite"/>
    </source>
</evidence>
<name>A0ABX0YN83_STRTL</name>
<feature type="compositionally biased region" description="Pro residues" evidence="1">
    <location>
        <begin position="87"/>
        <end position="96"/>
    </location>
</feature>
<proteinExistence type="predicted"/>
<feature type="region of interest" description="Disordered" evidence="1">
    <location>
        <begin position="84"/>
        <end position="104"/>
    </location>
</feature>
<protein>
    <submittedName>
        <fullName evidence="2">Uncharacterized protein</fullName>
    </submittedName>
</protein>
<sequence length="104" mass="11688">MVRHDIEFDAEGALLRGWFYPPDPSGGPAPCVVMAHGWTSTKRMYLDRFAEVFAAAGLAVLRRSLRRLHRRWLRPCLRRFPRLVPGAPHPVTPPSSPVHVPTGP</sequence>